<gene>
    <name evidence="1" type="ORF">IWQ60_012220</name>
</gene>
<evidence type="ECO:0008006" key="3">
    <source>
        <dbReference type="Google" id="ProtNLM"/>
    </source>
</evidence>
<organism evidence="1 2">
    <name type="scientific">Tieghemiomyces parasiticus</name>
    <dbReference type="NCBI Taxonomy" id="78921"/>
    <lineage>
        <taxon>Eukaryota</taxon>
        <taxon>Fungi</taxon>
        <taxon>Fungi incertae sedis</taxon>
        <taxon>Zoopagomycota</taxon>
        <taxon>Kickxellomycotina</taxon>
        <taxon>Dimargaritomycetes</taxon>
        <taxon>Dimargaritales</taxon>
        <taxon>Dimargaritaceae</taxon>
        <taxon>Tieghemiomyces</taxon>
    </lineage>
</organism>
<protein>
    <recommendedName>
        <fullName evidence="3">Reverse transcriptase domain-containing protein</fullName>
    </recommendedName>
</protein>
<name>A0A9W7ZP39_9FUNG</name>
<reference evidence="1" key="1">
    <citation type="submission" date="2022-07" db="EMBL/GenBank/DDBJ databases">
        <title>Phylogenomic reconstructions and comparative analyses of Kickxellomycotina fungi.</title>
        <authorList>
            <person name="Reynolds N.K."/>
            <person name="Stajich J.E."/>
            <person name="Barry K."/>
            <person name="Grigoriev I.V."/>
            <person name="Crous P."/>
            <person name="Smith M.E."/>
        </authorList>
    </citation>
    <scope>NUCLEOTIDE SEQUENCE</scope>
    <source>
        <strain evidence="1">RSA 861</strain>
    </source>
</reference>
<proteinExistence type="predicted"/>
<evidence type="ECO:0000313" key="1">
    <source>
        <dbReference type="EMBL" id="KAJ1905734.1"/>
    </source>
</evidence>
<dbReference type="EMBL" id="JANBPT010001695">
    <property type="protein sequence ID" value="KAJ1905734.1"/>
    <property type="molecule type" value="Genomic_DNA"/>
</dbReference>
<dbReference type="Proteomes" id="UP001150569">
    <property type="component" value="Unassembled WGS sequence"/>
</dbReference>
<keyword evidence="2" id="KW-1185">Reference proteome</keyword>
<dbReference type="AlphaFoldDB" id="A0A9W7ZP39"/>
<sequence>MAQAFLDFKAAYDTVPIEGMLSKLAAKGCPAPIFQVVKALFTKGQSRVAVNGNHPFLLGQGTIPATTPMYQYLGFPHKQDGIDWALHVQTTTSRATARLTALRFVAANWSPSTRLAVFKTLVLPVAEYGLPLVHLAIQAKLTPKKSPAPLHQLLTPGVSWVNGTCCPAVAHVMTGLPYLPERLVHLQVGFHKHMSQTP</sequence>
<comment type="caution">
    <text evidence="1">The sequence shown here is derived from an EMBL/GenBank/DDBJ whole genome shotgun (WGS) entry which is preliminary data.</text>
</comment>
<evidence type="ECO:0000313" key="2">
    <source>
        <dbReference type="Proteomes" id="UP001150569"/>
    </source>
</evidence>
<accession>A0A9W7ZP39</accession>